<dbReference type="PANTHER" id="PTHR21660:SF1">
    <property type="entry name" value="ACYL-COENZYME A THIOESTERASE 13"/>
    <property type="match status" value="1"/>
</dbReference>
<dbReference type="RefSeq" id="WP_188612840.1">
    <property type="nucleotide sequence ID" value="NZ_BMGG01000015.1"/>
</dbReference>
<dbReference type="EMBL" id="BMGG01000015">
    <property type="protein sequence ID" value="GGC93957.1"/>
    <property type="molecule type" value="Genomic_DNA"/>
</dbReference>
<proteinExistence type="predicted"/>
<reference evidence="2" key="1">
    <citation type="journal article" date="2014" name="Int. J. Syst. Evol. Microbiol.">
        <title>Complete genome sequence of Corynebacterium casei LMG S-19264T (=DSM 44701T), isolated from a smear-ripened cheese.</title>
        <authorList>
            <consortium name="US DOE Joint Genome Institute (JGI-PGF)"/>
            <person name="Walter F."/>
            <person name="Albersmeier A."/>
            <person name="Kalinowski J."/>
            <person name="Ruckert C."/>
        </authorList>
    </citation>
    <scope>NUCLEOTIDE SEQUENCE</scope>
    <source>
        <strain evidence="2">CGMCC 1.12919</strain>
    </source>
</reference>
<accession>A0A916UYG2</accession>
<keyword evidence="1" id="KW-0378">Hydrolase</keyword>
<evidence type="ECO:0000313" key="2">
    <source>
        <dbReference type="EMBL" id="GGC93957.1"/>
    </source>
</evidence>
<dbReference type="Proteomes" id="UP000637002">
    <property type="component" value="Unassembled WGS sequence"/>
</dbReference>
<dbReference type="AlphaFoldDB" id="A0A916UYG2"/>
<dbReference type="InterPro" id="IPR029069">
    <property type="entry name" value="HotDog_dom_sf"/>
</dbReference>
<name>A0A916UYG2_9HYPH</name>
<evidence type="ECO:0008006" key="4">
    <source>
        <dbReference type="Google" id="ProtNLM"/>
    </source>
</evidence>
<dbReference type="InterPro" id="IPR003736">
    <property type="entry name" value="PAAI_dom"/>
</dbReference>
<gene>
    <name evidence="2" type="ORF">GCM10010994_59680</name>
</gene>
<dbReference type="CDD" id="cd03443">
    <property type="entry name" value="PaaI_thioesterase"/>
    <property type="match status" value="1"/>
</dbReference>
<comment type="caution">
    <text evidence="2">The sequence shown here is derived from an EMBL/GenBank/DDBJ whole genome shotgun (WGS) entry which is preliminary data.</text>
</comment>
<keyword evidence="3" id="KW-1185">Reference proteome</keyword>
<dbReference type="PANTHER" id="PTHR21660">
    <property type="entry name" value="THIOESTERASE SUPERFAMILY MEMBER-RELATED"/>
    <property type="match status" value="1"/>
</dbReference>
<dbReference type="InterPro" id="IPR039298">
    <property type="entry name" value="ACOT13"/>
</dbReference>
<evidence type="ECO:0000256" key="1">
    <source>
        <dbReference type="ARBA" id="ARBA00022801"/>
    </source>
</evidence>
<dbReference type="SUPFAM" id="SSF54637">
    <property type="entry name" value="Thioesterase/thiol ester dehydrase-isomerase"/>
    <property type="match status" value="1"/>
</dbReference>
<dbReference type="GO" id="GO:0047617">
    <property type="term" value="F:fatty acyl-CoA hydrolase activity"/>
    <property type="evidence" value="ECO:0007669"/>
    <property type="project" value="InterPro"/>
</dbReference>
<reference evidence="2" key="2">
    <citation type="submission" date="2020-09" db="EMBL/GenBank/DDBJ databases">
        <authorList>
            <person name="Sun Q."/>
            <person name="Zhou Y."/>
        </authorList>
    </citation>
    <scope>NUCLEOTIDE SEQUENCE</scope>
    <source>
        <strain evidence="2">CGMCC 1.12919</strain>
    </source>
</reference>
<sequence length="144" mass="15294">MPISACPPQTLQQTELDELAIPSPFRDMLGVHVAEWEQGRCAVELDVRPDLVNFSGAIAGPVVAAMVDIAGGLAGCYSPDRDNRITAVTLSVTIAFMGTVKSGRVRAVAVKQGGGRRVYTATVHVYGEDGHMISTGQGTYRYVS</sequence>
<protein>
    <recommendedName>
        <fullName evidence="4">PaaI family thioesterase</fullName>
    </recommendedName>
</protein>
<organism evidence="2 3">
    <name type="scientific">Chelatococcus reniformis</name>
    <dbReference type="NCBI Taxonomy" id="1494448"/>
    <lineage>
        <taxon>Bacteria</taxon>
        <taxon>Pseudomonadati</taxon>
        <taxon>Pseudomonadota</taxon>
        <taxon>Alphaproteobacteria</taxon>
        <taxon>Hyphomicrobiales</taxon>
        <taxon>Chelatococcaceae</taxon>
        <taxon>Chelatococcus</taxon>
    </lineage>
</organism>
<dbReference type="NCBIfam" id="TIGR00369">
    <property type="entry name" value="unchar_dom_1"/>
    <property type="match status" value="1"/>
</dbReference>
<dbReference type="Gene3D" id="3.10.129.10">
    <property type="entry name" value="Hotdog Thioesterase"/>
    <property type="match status" value="1"/>
</dbReference>
<evidence type="ECO:0000313" key="3">
    <source>
        <dbReference type="Proteomes" id="UP000637002"/>
    </source>
</evidence>